<dbReference type="PANTHER" id="PTHR40202">
    <property type="match status" value="1"/>
</dbReference>
<name>A0A2M9CSC5_9BACT</name>
<dbReference type="AlphaFoldDB" id="A0A2M9CSC5"/>
<sequence length="201" mass="23026">MNIHSKAREATEEVMYLIRTFGHEDYLGEAVSQLEHMCQCAELARLAQQQDEVILAAFLHDIGHLCSHLLDTNDYKVGDYGVIDHDVLGAKYLFQKGFSTEVVTLVGSHVQAKRYLAYVQPSYLKQLSPASIETLKLQGGAMTPEEARRFEQDPHFELYIQLRKWDEQAKVPGTLLPDLDMYEKLIYHHLVQQFALCQKSD</sequence>
<dbReference type="InterPro" id="IPR006675">
    <property type="entry name" value="HDIG_dom"/>
</dbReference>
<dbReference type="InterPro" id="IPR006674">
    <property type="entry name" value="HD_domain"/>
</dbReference>
<accession>A0A2M9CSC5</accession>
<gene>
    <name evidence="2" type="ORF">BXY57_0406</name>
</gene>
<dbReference type="Proteomes" id="UP000230000">
    <property type="component" value="Unassembled WGS sequence"/>
</dbReference>
<proteinExistence type="predicted"/>
<dbReference type="Pfam" id="PF01966">
    <property type="entry name" value="HD"/>
    <property type="match status" value="1"/>
</dbReference>
<dbReference type="PANTHER" id="PTHR40202:SF1">
    <property type="entry name" value="HD DOMAIN-CONTAINING PROTEIN"/>
    <property type="match status" value="1"/>
</dbReference>
<protein>
    <submittedName>
        <fullName evidence="2">Phosphonate degradation associated HDIG domain protein</fullName>
    </submittedName>
</protein>
<evidence type="ECO:0000313" key="2">
    <source>
        <dbReference type="EMBL" id="PJJ74842.1"/>
    </source>
</evidence>
<dbReference type="Gene3D" id="1.10.3210.10">
    <property type="entry name" value="Hypothetical protein af1432"/>
    <property type="match status" value="1"/>
</dbReference>
<dbReference type="RefSeq" id="WP_211277186.1">
    <property type="nucleotide sequence ID" value="NZ_PGFG01000001.1"/>
</dbReference>
<organism evidence="2 3">
    <name type="scientific">Thermoflavifilum aggregans</name>
    <dbReference type="NCBI Taxonomy" id="454188"/>
    <lineage>
        <taxon>Bacteria</taxon>
        <taxon>Pseudomonadati</taxon>
        <taxon>Bacteroidota</taxon>
        <taxon>Chitinophagia</taxon>
        <taxon>Chitinophagales</taxon>
        <taxon>Chitinophagaceae</taxon>
        <taxon>Thermoflavifilum</taxon>
    </lineage>
</organism>
<comment type="caution">
    <text evidence="2">The sequence shown here is derived from an EMBL/GenBank/DDBJ whole genome shotgun (WGS) entry which is preliminary data.</text>
</comment>
<dbReference type="SUPFAM" id="SSF109604">
    <property type="entry name" value="HD-domain/PDEase-like"/>
    <property type="match status" value="1"/>
</dbReference>
<keyword evidence="3" id="KW-1185">Reference proteome</keyword>
<evidence type="ECO:0000259" key="1">
    <source>
        <dbReference type="Pfam" id="PF01966"/>
    </source>
</evidence>
<evidence type="ECO:0000313" key="3">
    <source>
        <dbReference type="Proteomes" id="UP000230000"/>
    </source>
</evidence>
<dbReference type="InterPro" id="IPR052567">
    <property type="entry name" value="OP_Dioxygenase"/>
</dbReference>
<dbReference type="EMBL" id="PGFG01000001">
    <property type="protein sequence ID" value="PJJ74842.1"/>
    <property type="molecule type" value="Genomic_DNA"/>
</dbReference>
<reference evidence="2 3" key="1">
    <citation type="submission" date="2017-11" db="EMBL/GenBank/DDBJ databases">
        <title>Genomic Encyclopedia of Archaeal and Bacterial Type Strains, Phase II (KMG-II): From Individual Species to Whole Genera.</title>
        <authorList>
            <person name="Goeker M."/>
        </authorList>
    </citation>
    <scope>NUCLEOTIDE SEQUENCE [LARGE SCALE GENOMIC DNA]</scope>
    <source>
        <strain evidence="2 3">DSM 27268</strain>
    </source>
</reference>
<feature type="domain" description="HD" evidence="1">
    <location>
        <begin position="34"/>
        <end position="114"/>
    </location>
</feature>
<dbReference type="NCBIfam" id="TIGR00277">
    <property type="entry name" value="HDIG"/>
    <property type="match status" value="1"/>
</dbReference>